<evidence type="ECO:0000313" key="2">
    <source>
        <dbReference type="EMBL" id="GGN54818.1"/>
    </source>
</evidence>
<organism evidence="2 3">
    <name type="scientific">Streptomyces kronopolitis</name>
    <dbReference type="NCBI Taxonomy" id="1612435"/>
    <lineage>
        <taxon>Bacteria</taxon>
        <taxon>Bacillati</taxon>
        <taxon>Actinomycetota</taxon>
        <taxon>Actinomycetes</taxon>
        <taxon>Kitasatosporales</taxon>
        <taxon>Streptomycetaceae</taxon>
        <taxon>Streptomyces</taxon>
    </lineage>
</organism>
<dbReference type="GeneID" id="301550489"/>
<dbReference type="NCBIfam" id="TIGR04186">
    <property type="entry name" value="GRASP_targ"/>
    <property type="match status" value="1"/>
</dbReference>
<evidence type="ECO:0008006" key="4">
    <source>
        <dbReference type="Google" id="ProtNLM"/>
    </source>
</evidence>
<feature type="compositionally biased region" description="Low complexity" evidence="1">
    <location>
        <begin position="1"/>
        <end position="21"/>
    </location>
</feature>
<accession>A0ABQ2JU74</accession>
<protein>
    <recommendedName>
        <fullName evidence="4">ATP-grasp-modified RiPP</fullName>
    </recommendedName>
</protein>
<dbReference type="InterPro" id="IPR025843">
    <property type="entry name" value="Actino_peptide"/>
</dbReference>
<evidence type="ECO:0000313" key="3">
    <source>
        <dbReference type="Proteomes" id="UP000600080"/>
    </source>
</evidence>
<proteinExistence type="predicted"/>
<comment type="caution">
    <text evidence="2">The sequence shown here is derived from an EMBL/GenBank/DDBJ whole genome shotgun (WGS) entry which is preliminary data.</text>
</comment>
<dbReference type="Pfam" id="PF14408">
    <property type="entry name" value="Actino_peptide"/>
    <property type="match status" value="1"/>
</dbReference>
<sequence>MIATTETAKTTQATETTANATRPWGADRLAPYPNTVRRPHATVAIDPATQLGVFRDRAGDIVEMGKHGTSSGTETSTTTNADSQNDQGHDQDSTQD</sequence>
<keyword evidence="3" id="KW-1185">Reference proteome</keyword>
<gene>
    <name evidence="2" type="ORF">GCM10012285_47960</name>
</gene>
<name>A0ABQ2JU74_9ACTN</name>
<feature type="region of interest" description="Disordered" evidence="1">
    <location>
        <begin position="1"/>
        <end position="38"/>
    </location>
</feature>
<dbReference type="Proteomes" id="UP000600080">
    <property type="component" value="Unassembled WGS sequence"/>
</dbReference>
<evidence type="ECO:0000256" key="1">
    <source>
        <dbReference type="SAM" id="MobiDB-lite"/>
    </source>
</evidence>
<reference evidence="3" key="1">
    <citation type="journal article" date="2019" name="Int. J. Syst. Evol. Microbiol.">
        <title>The Global Catalogue of Microorganisms (GCM) 10K type strain sequencing project: providing services to taxonomists for standard genome sequencing and annotation.</title>
        <authorList>
            <consortium name="The Broad Institute Genomics Platform"/>
            <consortium name="The Broad Institute Genome Sequencing Center for Infectious Disease"/>
            <person name="Wu L."/>
            <person name="Ma J."/>
        </authorList>
    </citation>
    <scope>NUCLEOTIDE SEQUENCE [LARGE SCALE GENOMIC DNA]</scope>
    <source>
        <strain evidence="3">CGMCC 4.7323</strain>
    </source>
</reference>
<dbReference type="EMBL" id="BMND01000023">
    <property type="protein sequence ID" value="GGN54818.1"/>
    <property type="molecule type" value="Genomic_DNA"/>
</dbReference>
<feature type="compositionally biased region" description="Low complexity" evidence="1">
    <location>
        <begin position="68"/>
        <end position="79"/>
    </location>
</feature>
<feature type="compositionally biased region" description="Basic and acidic residues" evidence="1">
    <location>
        <begin position="87"/>
        <end position="96"/>
    </location>
</feature>
<feature type="region of interest" description="Disordered" evidence="1">
    <location>
        <begin position="59"/>
        <end position="96"/>
    </location>
</feature>
<dbReference type="RefSeq" id="WP_189101280.1">
    <property type="nucleotide sequence ID" value="NZ_BMND01000023.1"/>
</dbReference>
<dbReference type="InterPro" id="IPR026496">
    <property type="entry name" value="GRASP_targ"/>
</dbReference>